<dbReference type="PANTHER" id="PTHR13887">
    <property type="entry name" value="GLUTATHIONE S-TRANSFERASE KAPPA"/>
    <property type="match status" value="1"/>
</dbReference>
<dbReference type="CDD" id="cd03024">
    <property type="entry name" value="DsbA_FrnE"/>
    <property type="match status" value="1"/>
</dbReference>
<comment type="caution">
    <text evidence="2">The sequence shown here is derived from an EMBL/GenBank/DDBJ whole genome shotgun (WGS) entry which is preliminary data.</text>
</comment>
<evidence type="ECO:0000313" key="2">
    <source>
        <dbReference type="EMBL" id="CAF9906885.1"/>
    </source>
</evidence>
<reference evidence="2" key="1">
    <citation type="submission" date="2021-03" db="EMBL/GenBank/DDBJ databases">
        <authorList>
            <person name="Tagirdzhanova G."/>
        </authorList>
    </citation>
    <scope>NUCLEOTIDE SEQUENCE</scope>
</reference>
<feature type="domain" description="DSBA-like thioredoxin" evidence="1">
    <location>
        <begin position="8"/>
        <end position="208"/>
    </location>
</feature>
<sequence length="223" mass="24520">MTKFNIAITSDNVCPWCYVGKNKLERGISLYKAAHPSSNDTFTTTWLPFYLNPAAPKIGVDKLSYFKSRFGEEKASMIIERLTAVGKDAGINFSFGGKTGNTRDSHRLLAFGKTKGAEVQTRVVEELFKSYFEEEGDITSHDVLTEAGARAGLEEAEVKNWLESGKGGEEVDKEVAEAQIRGVSGVPNFVLQGKYEIGGAQDAEAFVKVFERVKEMEESLSGK</sequence>
<dbReference type="EMBL" id="CAJPDT010000003">
    <property type="protein sequence ID" value="CAF9906885.1"/>
    <property type="molecule type" value="Genomic_DNA"/>
</dbReference>
<name>A0A8H3EJS9_9LECA</name>
<dbReference type="Proteomes" id="UP000664534">
    <property type="component" value="Unassembled WGS sequence"/>
</dbReference>
<dbReference type="InterPro" id="IPR001853">
    <property type="entry name" value="DSBA-like_thioredoxin_dom"/>
</dbReference>
<evidence type="ECO:0000259" key="1">
    <source>
        <dbReference type="Pfam" id="PF01323"/>
    </source>
</evidence>
<dbReference type="Pfam" id="PF01323">
    <property type="entry name" value="DSBA"/>
    <property type="match status" value="1"/>
</dbReference>
<proteinExistence type="predicted"/>
<dbReference type="PANTHER" id="PTHR13887:SF41">
    <property type="entry name" value="THIOREDOXIN SUPERFAMILY PROTEIN"/>
    <property type="match status" value="1"/>
</dbReference>
<protein>
    <recommendedName>
        <fullName evidence="1">DSBA-like thioredoxin domain-containing protein</fullName>
    </recommendedName>
</protein>
<gene>
    <name evidence="2" type="ORF">IMSHALPRED_005383</name>
</gene>
<dbReference type="Gene3D" id="3.40.30.10">
    <property type="entry name" value="Glutaredoxin"/>
    <property type="match status" value="1"/>
</dbReference>
<organism evidence="2 3">
    <name type="scientific">Imshaugia aleurites</name>
    <dbReference type="NCBI Taxonomy" id="172621"/>
    <lineage>
        <taxon>Eukaryota</taxon>
        <taxon>Fungi</taxon>
        <taxon>Dikarya</taxon>
        <taxon>Ascomycota</taxon>
        <taxon>Pezizomycotina</taxon>
        <taxon>Lecanoromycetes</taxon>
        <taxon>OSLEUM clade</taxon>
        <taxon>Lecanoromycetidae</taxon>
        <taxon>Lecanorales</taxon>
        <taxon>Lecanorineae</taxon>
        <taxon>Parmeliaceae</taxon>
        <taxon>Imshaugia</taxon>
    </lineage>
</organism>
<dbReference type="SUPFAM" id="SSF52833">
    <property type="entry name" value="Thioredoxin-like"/>
    <property type="match status" value="1"/>
</dbReference>
<accession>A0A8H3EJS9</accession>
<dbReference type="OrthoDB" id="1930760at2759"/>
<evidence type="ECO:0000313" key="3">
    <source>
        <dbReference type="Proteomes" id="UP000664534"/>
    </source>
</evidence>
<dbReference type="GO" id="GO:0016491">
    <property type="term" value="F:oxidoreductase activity"/>
    <property type="evidence" value="ECO:0007669"/>
    <property type="project" value="InterPro"/>
</dbReference>
<dbReference type="AlphaFoldDB" id="A0A8H3EJS9"/>
<keyword evidence="3" id="KW-1185">Reference proteome</keyword>
<dbReference type="InterPro" id="IPR036249">
    <property type="entry name" value="Thioredoxin-like_sf"/>
</dbReference>